<comment type="caution">
    <text evidence="1">The sequence shown here is derived from an EMBL/GenBank/DDBJ whole genome shotgun (WGS) entry which is preliminary data.</text>
</comment>
<dbReference type="EMBL" id="AGBB01000046">
    <property type="protein sequence ID" value="EGY80318.1"/>
    <property type="molecule type" value="Genomic_DNA"/>
</dbReference>
<dbReference type="HOGENOM" id="CLU_2956552_0_0_9"/>
<organism evidence="1 2">
    <name type="scientific">Peptoniphilus indolicus ATCC 29427</name>
    <dbReference type="NCBI Taxonomy" id="997350"/>
    <lineage>
        <taxon>Bacteria</taxon>
        <taxon>Bacillati</taxon>
        <taxon>Bacillota</taxon>
        <taxon>Tissierellia</taxon>
        <taxon>Tissierellales</taxon>
        <taxon>Peptoniphilaceae</taxon>
        <taxon>Peptoniphilus</taxon>
    </lineage>
</organism>
<dbReference type="Proteomes" id="UP000003422">
    <property type="component" value="Unassembled WGS sequence"/>
</dbReference>
<keyword evidence="2" id="KW-1185">Reference proteome</keyword>
<evidence type="ECO:0000313" key="1">
    <source>
        <dbReference type="EMBL" id="EGY80318.1"/>
    </source>
</evidence>
<dbReference type="AlphaFoldDB" id="G4D2C9"/>
<accession>G4D2C9</accession>
<name>G4D2C9_9FIRM</name>
<gene>
    <name evidence="1" type="ORF">HMPREF9129_0559</name>
</gene>
<evidence type="ECO:0000313" key="2">
    <source>
        <dbReference type="Proteomes" id="UP000003422"/>
    </source>
</evidence>
<protein>
    <submittedName>
        <fullName evidence="1">Uncharacterized protein</fullName>
    </submittedName>
</protein>
<proteinExistence type="predicted"/>
<sequence length="59" mass="7111">MKDVKFSRDIIRGIQHVKYRARNWVIGYFKDNSKNFKPVNENLEKLIPKLGIMQKYSRV</sequence>
<reference evidence="1 2" key="1">
    <citation type="submission" date="2011-06" db="EMBL/GenBank/DDBJ databases">
        <authorList>
            <person name="Muzny D."/>
            <person name="Qin X."/>
            <person name="Deng J."/>
            <person name="Jiang H."/>
            <person name="Liu Y."/>
            <person name="Qu J."/>
            <person name="Song X.-Z."/>
            <person name="Zhang L."/>
            <person name="Thornton R."/>
            <person name="Coyle M."/>
            <person name="Francisco L."/>
            <person name="Jackson L."/>
            <person name="Javaid M."/>
            <person name="Korchina V."/>
            <person name="Kovar C."/>
            <person name="Mata R."/>
            <person name="Mathew T."/>
            <person name="Ngo R."/>
            <person name="Nguyen L."/>
            <person name="Nguyen N."/>
            <person name="Okwuonu G."/>
            <person name="Ongeri F."/>
            <person name="Pham C."/>
            <person name="Simmons D."/>
            <person name="Wilczek-Boney K."/>
            <person name="Hale W."/>
            <person name="Jakkamsetti A."/>
            <person name="Pham P."/>
            <person name="Ruth R."/>
            <person name="San Lucas F."/>
            <person name="Warren J."/>
            <person name="Zhang J."/>
            <person name="Zhao Z."/>
            <person name="Zhou C."/>
            <person name="Zhu D."/>
            <person name="Lee S."/>
            <person name="Bess C."/>
            <person name="Blankenburg K."/>
            <person name="Forbes L."/>
            <person name="Fu Q."/>
            <person name="Gubbala S."/>
            <person name="Hirani K."/>
            <person name="Jayaseelan J.C."/>
            <person name="Lara F."/>
            <person name="Munidasa M."/>
            <person name="Palculict T."/>
            <person name="Patil S."/>
            <person name="Pu L.-L."/>
            <person name="Saada N."/>
            <person name="Tang L."/>
            <person name="Weissenberger G."/>
            <person name="Zhu Y."/>
            <person name="Hemphill L."/>
            <person name="Shang Y."/>
            <person name="Youmans B."/>
            <person name="Ayvaz T."/>
            <person name="Ross M."/>
            <person name="Santibanez J."/>
            <person name="Aqrawi P."/>
            <person name="Gross S."/>
            <person name="Joshi V."/>
            <person name="Fowler G."/>
            <person name="Nazareth L."/>
            <person name="Reid J."/>
            <person name="Worley K."/>
            <person name="Petrosino J."/>
            <person name="Highlander S."/>
            <person name="Gibbs R."/>
        </authorList>
    </citation>
    <scope>NUCLEOTIDE SEQUENCE [LARGE SCALE GENOMIC DNA]</scope>
    <source>
        <strain evidence="1 2">ATCC 29427</strain>
    </source>
</reference>